<dbReference type="EMBL" id="ABJB010997434">
    <property type="status" value="NOT_ANNOTATED_CDS"/>
    <property type="molecule type" value="Genomic_DNA"/>
</dbReference>
<feature type="domain" description="BEACH" evidence="3">
    <location>
        <begin position="1"/>
        <end position="276"/>
    </location>
</feature>
<proteinExistence type="predicted"/>
<evidence type="ECO:0000259" key="3">
    <source>
        <dbReference type="PROSITE" id="PS50197"/>
    </source>
</evidence>
<dbReference type="Gene3D" id="1.10.1540.10">
    <property type="entry name" value="BEACH domain"/>
    <property type="match status" value="1"/>
</dbReference>
<feature type="region of interest" description="Disordered" evidence="2">
    <location>
        <begin position="591"/>
        <end position="613"/>
    </location>
</feature>
<dbReference type="PROSITE" id="PS50197">
    <property type="entry name" value="BEACH"/>
    <property type="match status" value="1"/>
</dbReference>
<dbReference type="SUPFAM" id="SSF81837">
    <property type="entry name" value="BEACH domain"/>
    <property type="match status" value="1"/>
</dbReference>
<dbReference type="SMART" id="SM01026">
    <property type="entry name" value="Beach"/>
    <property type="match status" value="1"/>
</dbReference>
<dbReference type="InterPro" id="IPR036322">
    <property type="entry name" value="WD40_repeat_dom_sf"/>
</dbReference>
<dbReference type="SUPFAM" id="SSF50978">
    <property type="entry name" value="WD40 repeat-like"/>
    <property type="match status" value="1"/>
</dbReference>
<keyword evidence="1" id="KW-0853">WD repeat</keyword>
<evidence type="ECO:0000256" key="1">
    <source>
        <dbReference type="PROSITE-ProRule" id="PRU00221"/>
    </source>
</evidence>
<reference evidence="5" key="1">
    <citation type="submission" date="2008-03" db="EMBL/GenBank/DDBJ databases">
        <title>Annotation of Ixodes scapularis.</title>
        <authorList>
            <consortium name="Ixodes scapularis Genome Project Consortium"/>
            <person name="Caler E."/>
            <person name="Hannick L.I."/>
            <person name="Bidwell S."/>
            <person name="Joardar V."/>
            <person name="Thiagarajan M."/>
            <person name="Amedeo P."/>
            <person name="Galinsky K.J."/>
            <person name="Schobel S."/>
            <person name="Inman J."/>
            <person name="Hostetler J."/>
            <person name="Miller J."/>
            <person name="Hammond M."/>
            <person name="Megy K."/>
            <person name="Lawson D."/>
            <person name="Kodira C."/>
            <person name="Sutton G."/>
            <person name="Meyer J."/>
            <person name="Hill C.A."/>
            <person name="Birren B."/>
            <person name="Nene V."/>
            <person name="Collins F."/>
            <person name="Alarcon-Chaidez F."/>
            <person name="Wikel S."/>
            <person name="Strausberg R."/>
        </authorList>
    </citation>
    <scope>NUCLEOTIDE SEQUENCE [LARGE SCALE GENOMIC DNA]</scope>
    <source>
        <strain evidence="5">Wikel</strain>
    </source>
</reference>
<dbReference type="VEuPathDB" id="VectorBase:ISCI000327"/>
<dbReference type="CDD" id="cd06071">
    <property type="entry name" value="Beach"/>
    <property type="match status" value="1"/>
</dbReference>
<dbReference type="PaxDb" id="6945-B7P1I8"/>
<keyword evidence="5" id="KW-1185">Reference proteome</keyword>
<sequence length="1378" mass="152668">MNVLVDEWVRGRMSNFEYLMALNKLCGRRGGNPRHHPVLPWVRDLNQSEGGWRDLGRSKMRLTRGDRQLDVTYESASISGIEGGGRLVSQVPHHVSEALSDITYYVYLSRRLPRSVLCEHVRHKWVPAEYPASVQRLQEWSPNECIPEFFTDPTVFKSIHEDLPDLEVPPWCSSPEDFVRRHMGALESERVSEHLHHWIDITFGYKLTGAAAVKSKNVCLPLVDGHTSLHSCGVVQLFTVPHPHRAAPSLYHSRFSPPKTFLPAETQVIVLPKDYSPLMKLQQVESLCAFCLHHPPHHLPPSISSAGRHRSPTSHAADMYLLGCLLVEMSVFSAASPHASRKLAERYVHALQVQKLYPTKLPNSATGGAQPEWRYPCVCEGGLPPPSAHQLLQPLLSTIPFPTHYPALYEFLSTLDALTSASDKVGFRVRSVVPQRQKEIHLDLVMGHLSDLFSQRESSLLAVWQLFDLVGTALGPRALAERLLGVLVALMSTDQPTTRHLRLFHRSFLLKLQVRLGLKTFLQYFATLLVEAVGGYRDTASQNPQNSLQRMKTAEKRTSRTPLVPFRPAPVQTSFSISAFILFTLQEGEPNRGLAESSQGHAEAPITSTPSTSSALPANVEVNCPYLSSRMFFVRLQPASEATSSEDSVSGNCSLSDVAAESVVWLAHRLGPVLTAKHLSRNLLRMLTLCYLGPQQLCRVKGPPADGDVSLFEHWVVGDQTAARVLDSLSNLAMLYGESFITLQYLPHVADLLRLCKKHLTDTLEAGLIGAVTLVKHVLPFLSDTTLMSHLQEVVLKNILYPLVQLSSSLHHCFPGGTTSRAVLTRKIADTLYLVGLRIGFQMSRRHLSDLLRRFFASFDRAFHTGPLSQVEHLTPLQSMDDYLCIKKDSASQEYKIGTPVKMSSVLPLQGSPPYPCSPPLENKGKHLSGVASFDFCMLCCTIFFFGLKKNPQRRVNIVPQAKFYCQEEFLFVEKFRFMQPILQSCDSSQDEAIVSGEFGKNVAMVGNRIDVQLGEESHLVAAGELPDTAPKYDINLLMRKMTNSQRHLKGNWLAYWEHEIGRSDKDAHFNFKQIKLQSFSGHTGGVRSLEVLDNENSFLSGSKDRTVKLWSLRSSGDGSAVVAPQWTYPHHRKAVVSVAFLPSLRLVGSSDYAVHIWDPFMGSCLKQFDSSKTHPVTALLAMPSPSTTFLAATSNSTVRFLDTRTMRYTHEVRVSTGSAGVVRCLAVGPSGNWLAVGHSSGVLSVLDVRTGFMLGSWVAHDGEILQVGLKAFNDTYFVSSSLDHAVSVWNAEEAKLHCHLKGSAEPVTCLNLYQGEVISGTSASKVNVHSSIDPKASITSTKLRSDTFRGVLASMAVLPLNRLLLLGADNGNITLLC</sequence>
<protein>
    <submittedName>
        <fullName evidence="4">Neutral sphingomyelinase (N-smase) activation associated factor FAN, putative</fullName>
    </submittedName>
</protein>
<dbReference type="EnsemblMetazoa" id="ISCW000327-RA">
    <property type="protein sequence ID" value="ISCW000327-PA"/>
    <property type="gene ID" value="ISCW000327"/>
</dbReference>
<reference evidence="4" key="2">
    <citation type="submission" date="2020-05" db="UniProtKB">
        <authorList>
            <consortium name="EnsemblMetazoa"/>
        </authorList>
    </citation>
    <scope>IDENTIFICATION</scope>
    <source>
        <strain evidence="4">wikel</strain>
    </source>
</reference>
<dbReference type="STRING" id="6945.B7P1I8"/>
<accession>A0A1S4KJ09</accession>
<dbReference type="InterPro" id="IPR015943">
    <property type="entry name" value="WD40/YVTN_repeat-like_dom_sf"/>
</dbReference>
<dbReference type="InterPro" id="IPR000409">
    <property type="entry name" value="BEACH_dom"/>
</dbReference>
<name>A0A1S4KJ09_IXOSC</name>
<evidence type="ECO:0000313" key="5">
    <source>
        <dbReference type="Proteomes" id="UP000001555"/>
    </source>
</evidence>
<dbReference type="EMBL" id="ABJB010062922">
    <property type="status" value="NOT_ANNOTATED_CDS"/>
    <property type="molecule type" value="Genomic_DNA"/>
</dbReference>
<dbReference type="PANTHER" id="PTHR44662:SF1">
    <property type="entry name" value="WD REPEAT-CONTAINING PROTEIN 81"/>
    <property type="match status" value="1"/>
</dbReference>
<dbReference type="VEuPathDB" id="VectorBase:ISCW000327"/>
<dbReference type="SMART" id="SM00320">
    <property type="entry name" value="WD40"/>
    <property type="match status" value="6"/>
</dbReference>
<feature type="repeat" description="WD" evidence="1">
    <location>
        <begin position="1129"/>
        <end position="1159"/>
    </location>
</feature>
<dbReference type="HOGENOM" id="CLU_001454_0_0_1"/>
<dbReference type="Proteomes" id="UP000001555">
    <property type="component" value="Unassembled WGS sequence"/>
</dbReference>
<dbReference type="InterPro" id="IPR001680">
    <property type="entry name" value="WD40_rpt"/>
</dbReference>
<evidence type="ECO:0000313" key="4">
    <source>
        <dbReference type="EnsemblMetazoa" id="ISCW000327-PA"/>
    </source>
</evidence>
<dbReference type="VEuPathDB" id="VectorBase:ISCP_016795"/>
<dbReference type="InterPro" id="IPR036372">
    <property type="entry name" value="BEACH_dom_sf"/>
</dbReference>
<dbReference type="Pfam" id="PF02138">
    <property type="entry name" value="Beach"/>
    <property type="match status" value="1"/>
</dbReference>
<feature type="repeat" description="WD" evidence="1">
    <location>
        <begin position="1080"/>
        <end position="1115"/>
    </location>
</feature>
<dbReference type="EMBL" id="ABJB010587244">
    <property type="status" value="NOT_ANNOTATED_CDS"/>
    <property type="molecule type" value="Genomic_DNA"/>
</dbReference>
<dbReference type="EMBL" id="ABJB010314922">
    <property type="status" value="NOT_ANNOTATED_CDS"/>
    <property type="molecule type" value="Genomic_DNA"/>
</dbReference>
<dbReference type="Pfam" id="PF00400">
    <property type="entry name" value="WD40"/>
    <property type="match status" value="2"/>
</dbReference>
<dbReference type="Gene3D" id="2.130.10.10">
    <property type="entry name" value="YVTN repeat-like/Quinoprotein amine dehydrogenase"/>
    <property type="match status" value="2"/>
</dbReference>
<feature type="compositionally biased region" description="Low complexity" evidence="2">
    <location>
        <begin position="604"/>
        <end position="613"/>
    </location>
</feature>
<dbReference type="PANTHER" id="PTHR44662">
    <property type="entry name" value="WD REPEAT-CONTAINING PROTEIN 81"/>
    <property type="match status" value="1"/>
</dbReference>
<feature type="region of interest" description="Disordered" evidence="2">
    <location>
        <begin position="540"/>
        <end position="559"/>
    </location>
</feature>
<evidence type="ECO:0000256" key="2">
    <source>
        <dbReference type="SAM" id="MobiDB-lite"/>
    </source>
</evidence>
<dbReference type="OrthoDB" id="29306at2759"/>
<dbReference type="InterPro" id="IPR052651">
    <property type="entry name" value="WDR81"/>
</dbReference>
<organism evidence="4 5">
    <name type="scientific">Ixodes scapularis</name>
    <name type="common">Black-legged tick</name>
    <name type="synonym">Deer tick</name>
    <dbReference type="NCBI Taxonomy" id="6945"/>
    <lineage>
        <taxon>Eukaryota</taxon>
        <taxon>Metazoa</taxon>
        <taxon>Ecdysozoa</taxon>
        <taxon>Arthropoda</taxon>
        <taxon>Chelicerata</taxon>
        <taxon>Arachnida</taxon>
        <taxon>Acari</taxon>
        <taxon>Parasitiformes</taxon>
        <taxon>Ixodida</taxon>
        <taxon>Ixodoidea</taxon>
        <taxon>Ixodidae</taxon>
        <taxon>Ixodinae</taxon>
        <taxon>Ixodes</taxon>
    </lineage>
</organism>
<dbReference type="PROSITE" id="PS50294">
    <property type="entry name" value="WD_REPEATS_REGION"/>
    <property type="match status" value="1"/>
</dbReference>
<feature type="compositionally biased region" description="Polar residues" evidence="2">
    <location>
        <begin position="540"/>
        <end position="550"/>
    </location>
</feature>
<dbReference type="PROSITE" id="PS50082">
    <property type="entry name" value="WD_REPEATS_2"/>
    <property type="match status" value="2"/>
</dbReference>